<dbReference type="Proteomes" id="UP000230970">
    <property type="component" value="Unassembled WGS sequence"/>
</dbReference>
<dbReference type="Gene3D" id="3.90.220.20">
    <property type="entry name" value="DNA methylase specificity domains"/>
    <property type="match status" value="2"/>
</dbReference>
<evidence type="ECO:0000313" key="6">
    <source>
        <dbReference type="Proteomes" id="UP000230970"/>
    </source>
</evidence>
<dbReference type="Pfam" id="PF01420">
    <property type="entry name" value="Methylase_S"/>
    <property type="match status" value="1"/>
</dbReference>
<comment type="similarity">
    <text evidence="1">Belongs to the type-I restriction system S methylase family.</text>
</comment>
<evidence type="ECO:0000256" key="2">
    <source>
        <dbReference type="ARBA" id="ARBA00022747"/>
    </source>
</evidence>
<dbReference type="SUPFAM" id="SSF116734">
    <property type="entry name" value="DNA methylase specificity domain"/>
    <property type="match status" value="1"/>
</dbReference>
<organism evidence="5 6">
    <name type="scientific">candidate division WWE3 bacterium CG_4_10_14_0_2_um_filter_42_8</name>
    <dbReference type="NCBI Taxonomy" id="1975074"/>
    <lineage>
        <taxon>Bacteria</taxon>
        <taxon>Katanobacteria</taxon>
    </lineage>
</organism>
<proteinExistence type="inferred from homology"/>
<dbReference type="InterPro" id="IPR044946">
    <property type="entry name" value="Restrct_endonuc_typeI_TRD_sf"/>
</dbReference>
<evidence type="ECO:0000259" key="4">
    <source>
        <dbReference type="Pfam" id="PF01420"/>
    </source>
</evidence>
<dbReference type="GO" id="GO:0003677">
    <property type="term" value="F:DNA binding"/>
    <property type="evidence" value="ECO:0007669"/>
    <property type="project" value="UniProtKB-KW"/>
</dbReference>
<dbReference type="InterPro" id="IPR000055">
    <property type="entry name" value="Restrct_endonuc_typeI_TRD"/>
</dbReference>
<dbReference type="AlphaFoldDB" id="A0A2M7TBX0"/>
<name>A0A2M7TBX0_UNCKA</name>
<keyword evidence="2" id="KW-0680">Restriction system</keyword>
<protein>
    <recommendedName>
        <fullName evidence="4">Type I restriction modification DNA specificity domain-containing protein</fullName>
    </recommendedName>
</protein>
<dbReference type="InterPro" id="IPR052021">
    <property type="entry name" value="Type-I_RS_S_subunit"/>
</dbReference>
<evidence type="ECO:0000256" key="3">
    <source>
        <dbReference type="ARBA" id="ARBA00023125"/>
    </source>
</evidence>
<dbReference type="PANTHER" id="PTHR30408">
    <property type="entry name" value="TYPE-1 RESTRICTION ENZYME ECOKI SPECIFICITY PROTEIN"/>
    <property type="match status" value="1"/>
</dbReference>
<feature type="domain" description="Type I restriction modification DNA specificity" evidence="4">
    <location>
        <begin position="33"/>
        <end position="207"/>
    </location>
</feature>
<feature type="non-terminal residue" evidence="5">
    <location>
        <position position="1"/>
    </location>
</feature>
<keyword evidence="3" id="KW-0238">DNA-binding</keyword>
<dbReference type="GO" id="GO:0009307">
    <property type="term" value="P:DNA restriction-modification system"/>
    <property type="evidence" value="ECO:0007669"/>
    <property type="project" value="UniProtKB-KW"/>
</dbReference>
<sequence>KIAEAQKLNDELLQKSDELFQSLLHQELDAASRDWELKKLGEICEKIIQAHPSKFFKRSFHYIDISSINSKSKTVEAFSTCSIDQAPSRARKLVQKNDILFATTRPYLENIAIVPDTCEDFVASTGFCVIRANTEYTTHDFLFFNVISRPFIRKILPFQRGANYPAVSDKNVYGIKIPLPPLETQKQIVEKLSAAQEYKKQLLEQKLKLKELFDSVLHKSIE</sequence>
<dbReference type="EMBL" id="PFNJ01000055">
    <property type="protein sequence ID" value="PIZ42739.1"/>
    <property type="molecule type" value="Genomic_DNA"/>
</dbReference>
<gene>
    <name evidence="5" type="ORF">COY34_02310</name>
</gene>
<dbReference type="PANTHER" id="PTHR30408:SF12">
    <property type="entry name" value="TYPE I RESTRICTION ENZYME MJAVIII SPECIFICITY SUBUNIT"/>
    <property type="match status" value="1"/>
</dbReference>
<accession>A0A2M7TBX0</accession>
<evidence type="ECO:0000313" key="5">
    <source>
        <dbReference type="EMBL" id="PIZ42739.1"/>
    </source>
</evidence>
<reference evidence="6" key="1">
    <citation type="submission" date="2017-09" db="EMBL/GenBank/DDBJ databases">
        <title>Depth-based differentiation of microbial function through sediment-hosted aquifers and enrichment of novel symbionts in the deep terrestrial subsurface.</title>
        <authorList>
            <person name="Probst A.J."/>
            <person name="Ladd B."/>
            <person name="Jarett J.K."/>
            <person name="Geller-Mcgrath D.E."/>
            <person name="Sieber C.M.K."/>
            <person name="Emerson J.B."/>
            <person name="Anantharaman K."/>
            <person name="Thomas B.C."/>
            <person name="Malmstrom R."/>
            <person name="Stieglmeier M."/>
            <person name="Klingl A."/>
            <person name="Woyke T."/>
            <person name="Ryan C.M."/>
            <person name="Banfield J.F."/>
        </authorList>
    </citation>
    <scope>NUCLEOTIDE SEQUENCE [LARGE SCALE GENOMIC DNA]</scope>
</reference>
<evidence type="ECO:0000256" key="1">
    <source>
        <dbReference type="ARBA" id="ARBA00010923"/>
    </source>
</evidence>
<comment type="caution">
    <text evidence="5">The sequence shown here is derived from an EMBL/GenBank/DDBJ whole genome shotgun (WGS) entry which is preliminary data.</text>
</comment>